<feature type="transmembrane region" description="Helical" evidence="5">
    <location>
        <begin position="221"/>
        <end position="242"/>
    </location>
</feature>
<feature type="transmembrane region" description="Helical" evidence="5">
    <location>
        <begin position="254"/>
        <end position="271"/>
    </location>
</feature>
<evidence type="ECO:0000256" key="4">
    <source>
        <dbReference type="ARBA" id="ARBA00023136"/>
    </source>
</evidence>
<dbReference type="GeneID" id="30198719"/>
<dbReference type="Proteomes" id="UP000094112">
    <property type="component" value="Unassembled WGS sequence"/>
</dbReference>
<comment type="subcellular location">
    <subcellularLocation>
        <location evidence="1">Membrane</location>
        <topology evidence="1">Multi-pass membrane protein</topology>
    </subcellularLocation>
</comment>
<dbReference type="EMBL" id="KV454209">
    <property type="protein sequence ID" value="ODQ61444.1"/>
    <property type="molecule type" value="Genomic_DNA"/>
</dbReference>
<dbReference type="Gene3D" id="1.20.1250.20">
    <property type="entry name" value="MFS general substrate transporter like domains"/>
    <property type="match status" value="1"/>
</dbReference>
<feature type="transmembrane region" description="Helical" evidence="5">
    <location>
        <begin position="399"/>
        <end position="420"/>
    </location>
</feature>
<sequence length="449" mass="49604">MLWCSAIVGCTAGLYCATNGLGAGGGKPGYAQVANIDTAIGDVLWLFSSLFAGTLINKLGPNVCMVLGSLAYPMYISGFWFYDKLGIGYYSYLVSGVAAGILFGFLWTTQNYLVTCYATENHKGFFVACNWGVINLGAALGSVIAIGVSKDKTERSAGVPWYLYLIFIIINLGGAVMAIFLKHPKNVVRNDGSKIAVFQNRTLKENLVALKQSLMERRIQLMILPLFSAETILAPAANLNGFMFNVRSRTLNNFSFWAVQIPGAFALYFLLDQKGKSRKMRGYMGLGLTYFFVNCFFIGFYIMYGAWGKAKFDPASPESELPDLDWSMKTYAGPYVWYVCGGIAFGLFLDMRLWIIGAFSNDPQKLSLYSGVIPACQAGGIALAFGLNATSLSFTSIMAIWYVFYMASLPCLILCIKWYITDTNYFAEQDVIVPQEAILDQKEVRFRSI</sequence>
<feature type="transmembrane region" description="Helical" evidence="5">
    <location>
        <begin position="87"/>
        <end position="107"/>
    </location>
</feature>
<proteinExistence type="predicted"/>
<evidence type="ECO:0000256" key="3">
    <source>
        <dbReference type="ARBA" id="ARBA00022989"/>
    </source>
</evidence>
<reference evidence="6 7" key="1">
    <citation type="journal article" date="2016" name="Proc. Natl. Acad. Sci. U.S.A.">
        <title>Comparative genomics of biotechnologically important yeasts.</title>
        <authorList>
            <person name="Riley R."/>
            <person name="Haridas S."/>
            <person name="Wolfe K.H."/>
            <person name="Lopes M.R."/>
            <person name="Hittinger C.T."/>
            <person name="Goeker M."/>
            <person name="Salamov A.A."/>
            <person name="Wisecaver J.H."/>
            <person name="Long T.M."/>
            <person name="Calvey C.H."/>
            <person name="Aerts A.L."/>
            <person name="Barry K.W."/>
            <person name="Choi C."/>
            <person name="Clum A."/>
            <person name="Coughlan A.Y."/>
            <person name="Deshpande S."/>
            <person name="Douglass A.P."/>
            <person name="Hanson S.J."/>
            <person name="Klenk H.-P."/>
            <person name="LaButti K.M."/>
            <person name="Lapidus A."/>
            <person name="Lindquist E.A."/>
            <person name="Lipzen A.M."/>
            <person name="Meier-Kolthoff J.P."/>
            <person name="Ohm R.A."/>
            <person name="Otillar R.P."/>
            <person name="Pangilinan J.L."/>
            <person name="Peng Y."/>
            <person name="Rokas A."/>
            <person name="Rosa C.A."/>
            <person name="Scheuner C."/>
            <person name="Sibirny A.A."/>
            <person name="Slot J.C."/>
            <person name="Stielow J.B."/>
            <person name="Sun H."/>
            <person name="Kurtzman C.P."/>
            <person name="Blackwell M."/>
            <person name="Grigoriev I.V."/>
            <person name="Jeffries T.W."/>
        </authorList>
    </citation>
    <scope>NUCLEOTIDE SEQUENCE [LARGE SCALE GENOMIC DNA]</scope>
    <source>
        <strain evidence="7">ATCC 58044 / CBS 1984 / NCYC 433 / NRRL Y-366-8</strain>
    </source>
</reference>
<evidence type="ECO:0000256" key="2">
    <source>
        <dbReference type="ARBA" id="ARBA00022692"/>
    </source>
</evidence>
<dbReference type="PANTHER" id="PTHR23294:SF59">
    <property type="entry name" value="UNC93-LIKE PROTEIN C922.05C"/>
    <property type="match status" value="1"/>
</dbReference>
<accession>A0A1E3P8A1</accession>
<dbReference type="PANTHER" id="PTHR23294">
    <property type="entry name" value="ET TRANSLATION PRODUCT-RELATED"/>
    <property type="match status" value="1"/>
</dbReference>
<evidence type="ECO:0000313" key="6">
    <source>
        <dbReference type="EMBL" id="ODQ61444.1"/>
    </source>
</evidence>
<feature type="transmembrane region" description="Helical" evidence="5">
    <location>
        <begin position="335"/>
        <end position="354"/>
    </location>
</feature>
<feature type="transmembrane region" description="Helical" evidence="5">
    <location>
        <begin position="38"/>
        <end position="56"/>
    </location>
</feature>
<evidence type="ECO:0000256" key="1">
    <source>
        <dbReference type="ARBA" id="ARBA00004141"/>
    </source>
</evidence>
<dbReference type="InterPro" id="IPR036259">
    <property type="entry name" value="MFS_trans_sf"/>
</dbReference>
<feature type="transmembrane region" description="Helical" evidence="5">
    <location>
        <begin position="161"/>
        <end position="181"/>
    </location>
</feature>
<feature type="transmembrane region" description="Helical" evidence="5">
    <location>
        <begin position="283"/>
        <end position="304"/>
    </location>
</feature>
<dbReference type="GO" id="GO:0016020">
    <property type="term" value="C:membrane"/>
    <property type="evidence" value="ECO:0007669"/>
    <property type="project" value="UniProtKB-SubCell"/>
</dbReference>
<dbReference type="SUPFAM" id="SSF103473">
    <property type="entry name" value="MFS general substrate transporter"/>
    <property type="match status" value="1"/>
</dbReference>
<feature type="transmembrane region" description="Helical" evidence="5">
    <location>
        <begin position="63"/>
        <end position="81"/>
    </location>
</feature>
<feature type="transmembrane region" description="Helical" evidence="5">
    <location>
        <begin position="128"/>
        <end position="149"/>
    </location>
</feature>
<dbReference type="RefSeq" id="XP_019040651.1">
    <property type="nucleotide sequence ID" value="XM_019181473.1"/>
</dbReference>
<dbReference type="OrthoDB" id="196103at2759"/>
<name>A0A1E3P8A1_WICAA</name>
<evidence type="ECO:0000256" key="5">
    <source>
        <dbReference type="SAM" id="Phobius"/>
    </source>
</evidence>
<evidence type="ECO:0008006" key="8">
    <source>
        <dbReference type="Google" id="ProtNLM"/>
    </source>
</evidence>
<dbReference type="AlphaFoldDB" id="A0A1E3P8A1"/>
<dbReference type="InterPro" id="IPR010291">
    <property type="entry name" value="Ion_channel_UNC-93"/>
</dbReference>
<protein>
    <recommendedName>
        <fullName evidence="8">Major facilitator superfamily (MFS) profile domain-containing protein</fullName>
    </recommendedName>
</protein>
<evidence type="ECO:0000313" key="7">
    <source>
        <dbReference type="Proteomes" id="UP000094112"/>
    </source>
</evidence>
<keyword evidence="7" id="KW-1185">Reference proteome</keyword>
<organism evidence="6 7">
    <name type="scientific">Wickerhamomyces anomalus (strain ATCC 58044 / CBS 1984 / NCYC 433 / NRRL Y-366-8)</name>
    <name type="common">Yeast</name>
    <name type="synonym">Hansenula anomala</name>
    <dbReference type="NCBI Taxonomy" id="683960"/>
    <lineage>
        <taxon>Eukaryota</taxon>
        <taxon>Fungi</taxon>
        <taxon>Dikarya</taxon>
        <taxon>Ascomycota</taxon>
        <taxon>Saccharomycotina</taxon>
        <taxon>Saccharomycetes</taxon>
        <taxon>Phaffomycetales</taxon>
        <taxon>Wickerhamomycetaceae</taxon>
        <taxon>Wickerhamomyces</taxon>
    </lineage>
</organism>
<feature type="transmembrane region" description="Helical" evidence="5">
    <location>
        <begin position="366"/>
        <end position="387"/>
    </location>
</feature>
<keyword evidence="3 5" id="KW-1133">Transmembrane helix</keyword>
<gene>
    <name evidence="6" type="ORF">WICANDRAFT_28327</name>
</gene>
<dbReference type="Pfam" id="PF05978">
    <property type="entry name" value="UNC-93"/>
    <property type="match status" value="1"/>
</dbReference>
<keyword evidence="2 5" id="KW-0812">Transmembrane</keyword>
<keyword evidence="4 5" id="KW-0472">Membrane</keyword>
<dbReference type="InterPro" id="IPR051617">
    <property type="entry name" value="UNC-93-like_regulator"/>
</dbReference>